<accession>A0A937DHZ1</accession>
<dbReference type="Pfam" id="PF02348">
    <property type="entry name" value="CTP_transf_3"/>
    <property type="match status" value="1"/>
</dbReference>
<dbReference type="PANTHER" id="PTHR21485">
    <property type="entry name" value="HAD SUPERFAMILY MEMBERS CMAS AND KDSC"/>
    <property type="match status" value="1"/>
</dbReference>
<dbReference type="PANTHER" id="PTHR21485:SF6">
    <property type="entry name" value="N-ACYLNEURAMINATE CYTIDYLYLTRANSFERASE-RELATED"/>
    <property type="match status" value="1"/>
</dbReference>
<organism evidence="1 2">
    <name type="scientific">Marivirga atlantica</name>
    <dbReference type="NCBI Taxonomy" id="1548457"/>
    <lineage>
        <taxon>Bacteria</taxon>
        <taxon>Pseudomonadati</taxon>
        <taxon>Bacteroidota</taxon>
        <taxon>Cytophagia</taxon>
        <taxon>Cytophagales</taxon>
        <taxon>Marivirgaceae</taxon>
        <taxon>Marivirga</taxon>
    </lineage>
</organism>
<dbReference type="EMBL" id="JAERQG010000004">
    <property type="protein sequence ID" value="MBL0766443.1"/>
    <property type="molecule type" value="Genomic_DNA"/>
</dbReference>
<reference evidence="1" key="1">
    <citation type="submission" date="2021-01" db="EMBL/GenBank/DDBJ databases">
        <title>Marivirga sp. nov., isolated from intertidal surface sediments.</title>
        <authorList>
            <person name="Zhang M."/>
        </authorList>
    </citation>
    <scope>NUCLEOTIDE SEQUENCE</scope>
    <source>
        <strain evidence="1">SM1354</strain>
    </source>
</reference>
<dbReference type="InterPro" id="IPR029044">
    <property type="entry name" value="Nucleotide-diphossugar_trans"/>
</dbReference>
<sequence length="224" mass="26024">MPIRKGSQRVRNKNTRTFAGIEGGIVRLKLKQLLEVTRLNCIVLSTNDEVSIDIAMDLDPSESKIKVIHRPEELCLDSTPLSELIRYVPTIIKEGHILWGHATTPFATAEVYDNVINQYFKKVGEGYDSLITTTELQNFILNKRAEIINYEHSEGKWPRTQDLPILYEVNHAVFMTSRRVYLEKLDRIGSKPYLFTQNKIESFDIDWEEDFLIAEAIYDKLYRN</sequence>
<evidence type="ECO:0000313" key="1">
    <source>
        <dbReference type="EMBL" id="MBL0766443.1"/>
    </source>
</evidence>
<keyword evidence="1" id="KW-0548">Nucleotidyltransferase</keyword>
<dbReference type="AlphaFoldDB" id="A0A937DHZ1"/>
<dbReference type="InterPro" id="IPR003329">
    <property type="entry name" value="Cytidylyl_trans"/>
</dbReference>
<dbReference type="Gene3D" id="3.90.550.10">
    <property type="entry name" value="Spore Coat Polysaccharide Biosynthesis Protein SpsA, Chain A"/>
    <property type="match status" value="1"/>
</dbReference>
<evidence type="ECO:0000313" key="2">
    <source>
        <dbReference type="Proteomes" id="UP000642920"/>
    </source>
</evidence>
<dbReference type="InterPro" id="IPR050793">
    <property type="entry name" value="CMP-NeuNAc_synthase"/>
</dbReference>
<keyword evidence="1" id="KW-0808">Transferase</keyword>
<dbReference type="GO" id="GO:0008781">
    <property type="term" value="F:N-acylneuraminate cytidylyltransferase activity"/>
    <property type="evidence" value="ECO:0007669"/>
    <property type="project" value="TreeGrafter"/>
</dbReference>
<name>A0A937DHZ1_9BACT</name>
<dbReference type="SUPFAM" id="SSF53448">
    <property type="entry name" value="Nucleotide-diphospho-sugar transferases"/>
    <property type="match status" value="1"/>
</dbReference>
<keyword evidence="2" id="KW-1185">Reference proteome</keyword>
<dbReference type="Proteomes" id="UP000642920">
    <property type="component" value="Unassembled WGS sequence"/>
</dbReference>
<comment type="caution">
    <text evidence="1">The sequence shown here is derived from an EMBL/GenBank/DDBJ whole genome shotgun (WGS) entry which is preliminary data.</text>
</comment>
<proteinExistence type="predicted"/>
<gene>
    <name evidence="1" type="ORF">JKP34_14345</name>
</gene>
<protein>
    <submittedName>
        <fullName evidence="1">Acylneuraminate cytidylyltransferase family protein</fullName>
    </submittedName>
</protein>